<evidence type="ECO:0000313" key="3">
    <source>
        <dbReference type="Proteomes" id="UP000614058"/>
    </source>
</evidence>
<name>A0ABS1BVU1_9NEIS</name>
<keyword evidence="1" id="KW-0812">Transmembrane</keyword>
<dbReference type="EMBL" id="JAEHNZ010000005">
    <property type="protein sequence ID" value="MBK0397274.1"/>
    <property type="molecule type" value="Genomic_DNA"/>
</dbReference>
<evidence type="ECO:0000256" key="1">
    <source>
        <dbReference type="SAM" id="Phobius"/>
    </source>
</evidence>
<protein>
    <submittedName>
        <fullName evidence="2">Uncharacterized protein</fullName>
    </submittedName>
</protein>
<keyword evidence="1" id="KW-1133">Transmembrane helix</keyword>
<dbReference type="Proteomes" id="UP000614058">
    <property type="component" value="Unassembled WGS sequence"/>
</dbReference>
<comment type="caution">
    <text evidence="2">The sequence shown here is derived from an EMBL/GenBank/DDBJ whole genome shotgun (WGS) entry which is preliminary data.</text>
</comment>
<feature type="transmembrane region" description="Helical" evidence="1">
    <location>
        <begin position="33"/>
        <end position="52"/>
    </location>
</feature>
<keyword evidence="3" id="KW-1185">Reference proteome</keyword>
<feature type="transmembrane region" description="Helical" evidence="1">
    <location>
        <begin position="58"/>
        <end position="76"/>
    </location>
</feature>
<accession>A0ABS1BVU1</accession>
<keyword evidence="1" id="KW-0472">Membrane</keyword>
<proteinExistence type="predicted"/>
<evidence type="ECO:0000313" key="2">
    <source>
        <dbReference type="EMBL" id="MBK0397274.1"/>
    </source>
</evidence>
<reference evidence="2 3" key="1">
    <citation type="journal article" date="2021" name="Pathogens">
        <title>Isolation and Characterization of Kingella bonacorsii sp. nov., A Novel Kingella Species Detected in a Stable Periodontitis Subject.</title>
        <authorList>
            <person name="Antezack A."/>
            <person name="Boxberger M."/>
            <person name="Rolland C."/>
            <person name="Monnet-Corti V."/>
            <person name="La Scola B."/>
        </authorList>
    </citation>
    <scope>NUCLEOTIDE SEQUENCE [LARGE SCALE GENOMIC DNA]</scope>
    <source>
        <strain evidence="2 3">Marseille-Q4569</strain>
    </source>
</reference>
<dbReference type="RefSeq" id="WP_200523243.1">
    <property type="nucleotide sequence ID" value="NZ_JAEHNZ010000005.1"/>
</dbReference>
<gene>
    <name evidence="2" type="ORF">JDW22_11995</name>
</gene>
<sequence length="89" mass="10525">MNEYLDMICGMVIFVYCACRLGGRTWKWHDLEFWAHLVLVGSAVAIVARQEQMPMEAVLFRLGVAGYFLAQTWKIWQMQRRMKRRVNVV</sequence>
<organism evidence="2 3">
    <name type="scientific">Kingella bonacorsii</name>
    <dbReference type="NCBI Taxonomy" id="2796361"/>
    <lineage>
        <taxon>Bacteria</taxon>
        <taxon>Pseudomonadati</taxon>
        <taxon>Pseudomonadota</taxon>
        <taxon>Betaproteobacteria</taxon>
        <taxon>Neisseriales</taxon>
        <taxon>Neisseriaceae</taxon>
        <taxon>Kingella</taxon>
    </lineage>
</organism>